<dbReference type="Proteomes" id="UP000015106">
    <property type="component" value="Chromosome 2"/>
</dbReference>
<feature type="compositionally biased region" description="Low complexity" evidence="1">
    <location>
        <begin position="1"/>
        <end position="20"/>
    </location>
</feature>
<protein>
    <submittedName>
        <fullName evidence="2">Uncharacterized protein</fullName>
    </submittedName>
</protein>
<dbReference type="Gramene" id="TuG1812G0200003009.01.T01">
    <property type="protein sequence ID" value="TuG1812G0200003009.01.T01.cds344735"/>
    <property type="gene ID" value="TuG1812G0200003009.01"/>
</dbReference>
<reference evidence="2" key="2">
    <citation type="submission" date="2018-03" db="EMBL/GenBank/DDBJ databases">
        <title>The Triticum urartu genome reveals the dynamic nature of wheat genome evolution.</title>
        <authorList>
            <person name="Ling H."/>
            <person name="Ma B."/>
            <person name="Shi X."/>
            <person name="Liu H."/>
            <person name="Dong L."/>
            <person name="Sun H."/>
            <person name="Cao Y."/>
            <person name="Gao Q."/>
            <person name="Zheng S."/>
            <person name="Li Y."/>
            <person name="Yu Y."/>
            <person name="Du H."/>
            <person name="Qi M."/>
            <person name="Li Y."/>
            <person name="Yu H."/>
            <person name="Cui Y."/>
            <person name="Wang N."/>
            <person name="Chen C."/>
            <person name="Wu H."/>
            <person name="Zhao Y."/>
            <person name="Zhang J."/>
            <person name="Li Y."/>
            <person name="Zhou W."/>
            <person name="Zhang B."/>
            <person name="Hu W."/>
            <person name="Eijk M."/>
            <person name="Tang J."/>
            <person name="Witsenboer H."/>
            <person name="Zhao S."/>
            <person name="Li Z."/>
            <person name="Zhang A."/>
            <person name="Wang D."/>
            <person name="Liang C."/>
        </authorList>
    </citation>
    <scope>NUCLEOTIDE SEQUENCE [LARGE SCALE GENOMIC DNA]</scope>
    <source>
        <strain evidence="2">cv. G1812</strain>
    </source>
</reference>
<dbReference type="AlphaFoldDB" id="A0A8R7PF63"/>
<evidence type="ECO:0000313" key="2">
    <source>
        <dbReference type="EnsemblPlants" id="TuG1812G0200003009.01.T01.cds344735"/>
    </source>
</evidence>
<keyword evidence="3" id="KW-1185">Reference proteome</keyword>
<feature type="region of interest" description="Disordered" evidence="1">
    <location>
        <begin position="1"/>
        <end position="24"/>
    </location>
</feature>
<proteinExistence type="predicted"/>
<accession>A0A8R7PF63</accession>
<organism evidence="2 3">
    <name type="scientific">Triticum urartu</name>
    <name type="common">Red wild einkorn</name>
    <name type="synonym">Crithodium urartu</name>
    <dbReference type="NCBI Taxonomy" id="4572"/>
    <lineage>
        <taxon>Eukaryota</taxon>
        <taxon>Viridiplantae</taxon>
        <taxon>Streptophyta</taxon>
        <taxon>Embryophyta</taxon>
        <taxon>Tracheophyta</taxon>
        <taxon>Spermatophyta</taxon>
        <taxon>Magnoliopsida</taxon>
        <taxon>Liliopsida</taxon>
        <taxon>Poales</taxon>
        <taxon>Poaceae</taxon>
        <taxon>BOP clade</taxon>
        <taxon>Pooideae</taxon>
        <taxon>Triticodae</taxon>
        <taxon>Triticeae</taxon>
        <taxon>Triticinae</taxon>
        <taxon>Triticum</taxon>
    </lineage>
</organism>
<sequence length="45" mass="4530">MDLVAALSSPTNPATAASSPMDPAAVAPSPTFLLRLGAHTKRPLS</sequence>
<dbReference type="EnsemblPlants" id="TuG1812G0200003009.01.T01">
    <property type="protein sequence ID" value="TuG1812G0200003009.01.T01.cds344735"/>
    <property type="gene ID" value="TuG1812G0200003009.01"/>
</dbReference>
<name>A0A8R7PF63_TRIUA</name>
<evidence type="ECO:0000313" key="3">
    <source>
        <dbReference type="Proteomes" id="UP000015106"/>
    </source>
</evidence>
<reference evidence="3" key="1">
    <citation type="journal article" date="2013" name="Nature">
        <title>Draft genome of the wheat A-genome progenitor Triticum urartu.</title>
        <authorList>
            <person name="Ling H.Q."/>
            <person name="Zhao S."/>
            <person name="Liu D."/>
            <person name="Wang J."/>
            <person name="Sun H."/>
            <person name="Zhang C."/>
            <person name="Fan H."/>
            <person name="Li D."/>
            <person name="Dong L."/>
            <person name="Tao Y."/>
            <person name="Gao C."/>
            <person name="Wu H."/>
            <person name="Li Y."/>
            <person name="Cui Y."/>
            <person name="Guo X."/>
            <person name="Zheng S."/>
            <person name="Wang B."/>
            <person name="Yu K."/>
            <person name="Liang Q."/>
            <person name="Yang W."/>
            <person name="Lou X."/>
            <person name="Chen J."/>
            <person name="Feng M."/>
            <person name="Jian J."/>
            <person name="Zhang X."/>
            <person name="Luo G."/>
            <person name="Jiang Y."/>
            <person name="Liu J."/>
            <person name="Wang Z."/>
            <person name="Sha Y."/>
            <person name="Zhang B."/>
            <person name="Wu H."/>
            <person name="Tang D."/>
            <person name="Shen Q."/>
            <person name="Xue P."/>
            <person name="Zou S."/>
            <person name="Wang X."/>
            <person name="Liu X."/>
            <person name="Wang F."/>
            <person name="Yang Y."/>
            <person name="An X."/>
            <person name="Dong Z."/>
            <person name="Zhang K."/>
            <person name="Zhang X."/>
            <person name="Luo M.C."/>
            <person name="Dvorak J."/>
            <person name="Tong Y."/>
            <person name="Wang J."/>
            <person name="Yang H."/>
            <person name="Li Z."/>
            <person name="Wang D."/>
            <person name="Zhang A."/>
            <person name="Wang J."/>
        </authorList>
    </citation>
    <scope>NUCLEOTIDE SEQUENCE</scope>
    <source>
        <strain evidence="3">cv. G1812</strain>
    </source>
</reference>
<evidence type="ECO:0000256" key="1">
    <source>
        <dbReference type="SAM" id="MobiDB-lite"/>
    </source>
</evidence>
<reference evidence="2" key="3">
    <citation type="submission" date="2022-06" db="UniProtKB">
        <authorList>
            <consortium name="EnsemblPlants"/>
        </authorList>
    </citation>
    <scope>IDENTIFICATION</scope>
</reference>